<keyword evidence="3" id="KW-0511">Multifunctional enzyme</keyword>
<evidence type="ECO:0000313" key="8">
    <source>
        <dbReference type="Proteomes" id="UP000050501"/>
    </source>
</evidence>
<keyword evidence="3 4" id="KW-0436">Ligase</keyword>
<comment type="cofactor">
    <cofactor evidence="3">
        <name>Mg(2+)</name>
        <dbReference type="ChEBI" id="CHEBI:18420"/>
    </cofactor>
</comment>
<comment type="cofactor">
    <cofactor evidence="3">
        <name>FMN</name>
        <dbReference type="ChEBI" id="CHEBI:58210"/>
    </cofactor>
    <text evidence="3">Binds 1 FMN per subunit.</text>
</comment>
<dbReference type="HAMAP" id="MF_02225">
    <property type="entry name" value="CoaBC"/>
    <property type="match status" value="1"/>
</dbReference>
<keyword evidence="3 4" id="KW-0288">FMN</keyword>
<evidence type="ECO:0000256" key="4">
    <source>
        <dbReference type="RuleBase" id="RU364078"/>
    </source>
</evidence>
<feature type="domain" description="Flavoprotein" evidence="5">
    <location>
        <begin position="8"/>
        <end position="178"/>
    </location>
</feature>
<dbReference type="GO" id="GO:0046872">
    <property type="term" value="F:metal ion binding"/>
    <property type="evidence" value="ECO:0007669"/>
    <property type="project" value="UniProtKB-KW"/>
</dbReference>
<proteinExistence type="inferred from homology"/>
<evidence type="ECO:0000256" key="1">
    <source>
        <dbReference type="ARBA" id="ARBA00022793"/>
    </source>
</evidence>
<organism evidence="7 8">
    <name type="scientific">Levilinea saccharolytica</name>
    <dbReference type="NCBI Taxonomy" id="229921"/>
    <lineage>
        <taxon>Bacteria</taxon>
        <taxon>Bacillati</taxon>
        <taxon>Chloroflexota</taxon>
        <taxon>Anaerolineae</taxon>
        <taxon>Anaerolineales</taxon>
        <taxon>Anaerolineaceae</taxon>
        <taxon>Levilinea</taxon>
    </lineage>
</organism>
<reference evidence="7 8" key="1">
    <citation type="submission" date="2015-07" db="EMBL/GenBank/DDBJ databases">
        <title>Genome sequence of Levilinea saccharolytica DSM 16555.</title>
        <authorList>
            <person name="Hemp J."/>
            <person name="Ward L.M."/>
            <person name="Pace L.A."/>
            <person name="Fischer W.W."/>
        </authorList>
    </citation>
    <scope>NUCLEOTIDE SEQUENCE [LARGE SCALE GENOMIC DNA]</scope>
    <source>
        <strain evidence="7 8">KIBI-1</strain>
    </source>
</reference>
<dbReference type="Gene3D" id="3.40.50.10300">
    <property type="entry name" value="CoaB-like"/>
    <property type="match status" value="1"/>
</dbReference>
<dbReference type="EC" id="4.1.1.36" evidence="3"/>
<feature type="binding site" evidence="3">
    <location>
        <position position="347"/>
    </location>
    <ligand>
        <name>CTP</name>
        <dbReference type="ChEBI" id="CHEBI:37563"/>
    </ligand>
</feature>
<name>A0A0N8GS36_9CHLR</name>
<comment type="function">
    <text evidence="3">Catalyzes two sequential steps in the biosynthesis of coenzyme A. In the first step cysteine is conjugated to 4'-phosphopantothenate to form 4-phosphopantothenoylcysteine. In the second step the latter compound is decarboxylated to form 4'-phosphopantotheine.</text>
</comment>
<keyword evidence="2 3" id="KW-0456">Lyase</keyword>
<dbReference type="PANTHER" id="PTHR14359:SF6">
    <property type="entry name" value="PHOSPHOPANTOTHENOYLCYSTEINE DECARBOXYLASE"/>
    <property type="match status" value="1"/>
</dbReference>
<comment type="similarity">
    <text evidence="3 4">In the C-terminal section; belongs to the PPC synthetase family.</text>
</comment>
<dbReference type="Pfam" id="PF04127">
    <property type="entry name" value="DFP"/>
    <property type="match status" value="1"/>
</dbReference>
<keyword evidence="3 4" id="KW-0285">Flavoprotein</keyword>
<evidence type="ECO:0000313" key="7">
    <source>
        <dbReference type="EMBL" id="KPL88202.1"/>
    </source>
</evidence>
<dbReference type="NCBIfam" id="TIGR00521">
    <property type="entry name" value="coaBC_dfp"/>
    <property type="match status" value="1"/>
</dbReference>
<dbReference type="InterPro" id="IPR035929">
    <property type="entry name" value="CoaB-like_sf"/>
</dbReference>
<dbReference type="GO" id="GO:0071513">
    <property type="term" value="C:phosphopantothenoylcysteine decarboxylase complex"/>
    <property type="evidence" value="ECO:0007669"/>
    <property type="project" value="TreeGrafter"/>
</dbReference>
<dbReference type="PATRIC" id="fig|229921.5.peg.2351"/>
<comment type="catalytic activity">
    <reaction evidence="3 4">
        <text>(R)-4'-phosphopantothenate + L-cysteine + CTP = N-[(R)-4-phosphopantothenoyl]-L-cysteine + CMP + diphosphate + H(+)</text>
        <dbReference type="Rhea" id="RHEA:19397"/>
        <dbReference type="ChEBI" id="CHEBI:10986"/>
        <dbReference type="ChEBI" id="CHEBI:15378"/>
        <dbReference type="ChEBI" id="CHEBI:33019"/>
        <dbReference type="ChEBI" id="CHEBI:35235"/>
        <dbReference type="ChEBI" id="CHEBI:37563"/>
        <dbReference type="ChEBI" id="CHEBI:59458"/>
        <dbReference type="ChEBI" id="CHEBI:60377"/>
        <dbReference type="EC" id="6.3.2.5"/>
    </reaction>
</comment>
<feature type="binding site" evidence="3">
    <location>
        <position position="343"/>
    </location>
    <ligand>
        <name>CTP</name>
        <dbReference type="ChEBI" id="CHEBI:37563"/>
    </ligand>
</feature>
<feature type="region of interest" description="Phosphopantothenoylcysteine decarboxylase" evidence="3">
    <location>
        <begin position="1"/>
        <end position="192"/>
    </location>
</feature>
<dbReference type="UniPathway" id="UPA00241">
    <property type="reaction ID" value="UER00353"/>
</dbReference>
<dbReference type="STRING" id="229921.ADN01_03900"/>
<comment type="similarity">
    <text evidence="3 4">In the N-terminal section; belongs to the HFCD (homo-oligomeric flavin containing Cys decarboxylase) superfamily.</text>
</comment>
<dbReference type="InterPro" id="IPR007085">
    <property type="entry name" value="DNA/pantothenate-metab_flavo_C"/>
</dbReference>
<dbReference type="RefSeq" id="WP_062418252.1">
    <property type="nucleotide sequence ID" value="NZ_DF967974.1"/>
</dbReference>
<dbReference type="GO" id="GO:0004632">
    <property type="term" value="F:phosphopantothenate--cysteine ligase activity"/>
    <property type="evidence" value="ECO:0007669"/>
    <property type="project" value="UniProtKB-UniRule"/>
</dbReference>
<comment type="catalytic activity">
    <reaction evidence="3 4">
        <text>N-[(R)-4-phosphopantothenoyl]-L-cysteine + H(+) = (R)-4'-phosphopantetheine + CO2</text>
        <dbReference type="Rhea" id="RHEA:16793"/>
        <dbReference type="ChEBI" id="CHEBI:15378"/>
        <dbReference type="ChEBI" id="CHEBI:16526"/>
        <dbReference type="ChEBI" id="CHEBI:59458"/>
        <dbReference type="ChEBI" id="CHEBI:61723"/>
        <dbReference type="EC" id="4.1.1.36"/>
    </reaction>
</comment>
<dbReference type="SUPFAM" id="SSF102645">
    <property type="entry name" value="CoaB-like"/>
    <property type="match status" value="1"/>
</dbReference>
<keyword evidence="3" id="KW-0460">Magnesium</keyword>
<gene>
    <name evidence="3" type="primary">coaBC</name>
    <name evidence="7" type="ORF">ADN01_03900</name>
</gene>
<comment type="caution">
    <text evidence="3">Lacks conserved residue(s) required for the propagation of feature annotation.</text>
</comment>
<dbReference type="AlphaFoldDB" id="A0A0N8GS36"/>
<dbReference type="Proteomes" id="UP000050501">
    <property type="component" value="Unassembled WGS sequence"/>
</dbReference>
<keyword evidence="8" id="KW-1185">Reference proteome</keyword>
<comment type="function">
    <text evidence="4">Catalyzes two steps in the biosynthesis of coenzyme A. In the first step cysteine is conjugated to 4'-phosphopantothenate to form 4-phosphopantothenoylcysteine, in the latter compound is decarboxylated to form 4'-phosphopantotheine.</text>
</comment>
<dbReference type="GO" id="GO:0015941">
    <property type="term" value="P:pantothenate catabolic process"/>
    <property type="evidence" value="ECO:0007669"/>
    <property type="project" value="InterPro"/>
</dbReference>
<comment type="pathway">
    <text evidence="3 4">Cofactor biosynthesis; coenzyme A biosynthesis; CoA from (R)-pantothenate: step 2/5.</text>
</comment>
<comment type="pathway">
    <text evidence="3 4">Cofactor biosynthesis; coenzyme A biosynthesis; CoA from (R)-pantothenate: step 3/5.</text>
</comment>
<sequence length="403" mass="42083">METPFQNKTIVLGVTGSIAAYKAAEIASRLRQMGALVEVVLTQSACHFISPLTFASVTARKAYVDQDLWGNEGHVVHIGLGRASDLLLIAPASATTLAKLAHGIGDNLLTVTALASHCPMILAPAMDAGMYAHPATAANVETLRARGAVFVGPAAGHLASGLVGVGRMAEPAEILDTARLALAQSGPLAGKHIVITAGGTQEPIDPVRVITNRSSGKQGYAVARAALDAGAAVTLITAPTSLVPPLGCRVVPVKTAAEMQAAVLTETAQADALVMAAAVADFRLAEASSEKIKKEKTVPQIHLERTADILADVAARRAQSGYPLRVVGFAAESQDLLQNAQSKLTRKRLDLIVANDITAPDAGFEVETNRVTLVFADGRTETLPLQQKAEVARRIVDALVEWS</sequence>
<feature type="binding site" evidence="3">
    <location>
        <position position="281"/>
    </location>
    <ligand>
        <name>CTP</name>
        <dbReference type="ChEBI" id="CHEBI:37563"/>
    </ligand>
</feature>
<dbReference type="InterPro" id="IPR036551">
    <property type="entry name" value="Flavin_trans-like"/>
</dbReference>
<evidence type="ECO:0000256" key="3">
    <source>
        <dbReference type="HAMAP-Rule" id="MF_02225"/>
    </source>
</evidence>
<protein>
    <recommendedName>
        <fullName evidence="3">Coenzyme A biosynthesis bifunctional protein CoaBC</fullName>
    </recommendedName>
    <alternativeName>
        <fullName evidence="3">DNA/pantothenate metabolism flavoprotein</fullName>
    </alternativeName>
    <alternativeName>
        <fullName evidence="3">Phosphopantothenoylcysteine synthetase/decarboxylase</fullName>
        <shortName evidence="3">PPCS-PPCDC</shortName>
    </alternativeName>
    <domain>
        <recommendedName>
            <fullName evidence="3">Phosphopantothenoylcysteine decarboxylase</fullName>
            <shortName evidence="3">PPC decarboxylase</shortName>
            <shortName evidence="3">PPC-DC</shortName>
            <ecNumber evidence="3">4.1.1.36</ecNumber>
        </recommendedName>
        <alternativeName>
            <fullName evidence="3">CoaC</fullName>
        </alternativeName>
    </domain>
    <domain>
        <recommendedName>
            <fullName evidence="3">Phosphopantothenate--cysteine ligase</fullName>
            <ecNumber evidence="3">6.3.2.5</ecNumber>
        </recommendedName>
        <alternativeName>
            <fullName evidence="3">CoaB</fullName>
        </alternativeName>
        <alternativeName>
            <fullName evidence="3">Phosphopantothenoylcysteine synthetase</fullName>
            <shortName evidence="3">PPC synthetase</shortName>
            <shortName evidence="3">PPC-S</shortName>
        </alternativeName>
    </domain>
</protein>
<dbReference type="InterPro" id="IPR005252">
    <property type="entry name" value="CoaBC"/>
</dbReference>
<dbReference type="EC" id="6.3.2.5" evidence="3"/>
<dbReference type="GO" id="GO:0010181">
    <property type="term" value="F:FMN binding"/>
    <property type="evidence" value="ECO:0007669"/>
    <property type="project" value="UniProtKB-UniRule"/>
</dbReference>
<keyword evidence="1 3" id="KW-0210">Decarboxylase</keyword>
<dbReference type="Pfam" id="PF02441">
    <property type="entry name" value="Flavoprotein"/>
    <property type="match status" value="1"/>
</dbReference>
<comment type="caution">
    <text evidence="7">The sequence shown here is derived from an EMBL/GenBank/DDBJ whole genome shotgun (WGS) entry which is preliminary data.</text>
</comment>
<feature type="region of interest" description="Phosphopantothenate--cysteine ligase" evidence="3">
    <location>
        <begin position="193"/>
        <end position="403"/>
    </location>
</feature>
<dbReference type="GO" id="GO:0004633">
    <property type="term" value="F:phosphopantothenoylcysteine decarboxylase activity"/>
    <property type="evidence" value="ECO:0007669"/>
    <property type="project" value="UniProtKB-UniRule"/>
</dbReference>
<feature type="binding site" evidence="3">
    <location>
        <position position="291"/>
    </location>
    <ligand>
        <name>CTP</name>
        <dbReference type="ChEBI" id="CHEBI:37563"/>
    </ligand>
</feature>
<dbReference type="PANTHER" id="PTHR14359">
    <property type="entry name" value="HOMO-OLIGOMERIC FLAVIN CONTAINING CYS DECARBOXYLASE FAMILY"/>
    <property type="match status" value="1"/>
</dbReference>
<evidence type="ECO:0000259" key="6">
    <source>
        <dbReference type="Pfam" id="PF04127"/>
    </source>
</evidence>
<dbReference type="SUPFAM" id="SSF52507">
    <property type="entry name" value="Homo-oligomeric flavin-containing Cys decarboxylases, HFCD"/>
    <property type="match status" value="1"/>
</dbReference>
<dbReference type="GO" id="GO:0015937">
    <property type="term" value="P:coenzyme A biosynthetic process"/>
    <property type="evidence" value="ECO:0007669"/>
    <property type="project" value="UniProtKB-UniRule"/>
</dbReference>
<evidence type="ECO:0000256" key="2">
    <source>
        <dbReference type="ARBA" id="ARBA00023239"/>
    </source>
</evidence>
<dbReference type="OrthoDB" id="9802554at2"/>
<accession>A0A0N8GS36</accession>
<dbReference type="InterPro" id="IPR003382">
    <property type="entry name" value="Flavoprotein"/>
</dbReference>
<dbReference type="Gene3D" id="3.40.50.1950">
    <property type="entry name" value="Flavin prenyltransferase-like"/>
    <property type="match status" value="1"/>
</dbReference>
<feature type="binding site" evidence="3">
    <location>
        <position position="329"/>
    </location>
    <ligand>
        <name>CTP</name>
        <dbReference type="ChEBI" id="CHEBI:37563"/>
    </ligand>
</feature>
<dbReference type="EMBL" id="LGCM01000017">
    <property type="protein sequence ID" value="KPL88202.1"/>
    <property type="molecule type" value="Genomic_DNA"/>
</dbReference>
<evidence type="ECO:0000259" key="5">
    <source>
        <dbReference type="Pfam" id="PF02441"/>
    </source>
</evidence>
<keyword evidence="3" id="KW-0479">Metal-binding</keyword>
<feature type="domain" description="DNA/pantothenate metabolism flavoprotein C-terminal" evidence="6">
    <location>
        <begin position="188"/>
        <end position="400"/>
    </location>
</feature>